<protein>
    <submittedName>
        <fullName evidence="2">PAAR domain-containing protein</fullName>
    </submittedName>
</protein>
<evidence type="ECO:0000256" key="1">
    <source>
        <dbReference type="SAM" id="MobiDB-lite"/>
    </source>
</evidence>
<sequence length="91" mass="9329">MSKPIATLGDMHSCPRHRGGPVVQAGQSHVKLNGIPFAVQGGSCLCDSSRSDGLASGASRVRINGQQVMRIGDSTSHGGRITTGKSGVTIE</sequence>
<name>A0ABY7SGQ6_9RHOB</name>
<accession>A0ABY7SGQ6</accession>
<dbReference type="Gene3D" id="2.60.200.60">
    <property type="match status" value="2"/>
</dbReference>
<feature type="region of interest" description="Disordered" evidence="1">
    <location>
        <begin position="1"/>
        <end position="20"/>
    </location>
</feature>
<dbReference type="InterPro" id="IPR008727">
    <property type="entry name" value="PAAR_motif"/>
</dbReference>
<keyword evidence="3" id="KW-1185">Reference proteome</keyword>
<dbReference type="RefSeq" id="WP_271883911.1">
    <property type="nucleotide sequence ID" value="NZ_CP067136.1"/>
</dbReference>
<evidence type="ECO:0000313" key="2">
    <source>
        <dbReference type="EMBL" id="WCR06200.1"/>
    </source>
</evidence>
<dbReference type="EMBL" id="CP067136">
    <property type="protein sequence ID" value="WCR06200.1"/>
    <property type="molecule type" value="Genomic_DNA"/>
</dbReference>
<dbReference type="CDD" id="cd14738">
    <property type="entry name" value="PAAR_2"/>
    <property type="match status" value="1"/>
</dbReference>
<dbReference type="Proteomes" id="UP001219349">
    <property type="component" value="Chromosome"/>
</dbReference>
<reference evidence="2 3" key="1">
    <citation type="submission" date="2021-01" db="EMBL/GenBank/DDBJ databases">
        <title>Biogeographic distribution of Paracoccus.</title>
        <authorList>
            <person name="Hollensteiner J."/>
            <person name="Leineberger J."/>
            <person name="Brinkhoff T."/>
            <person name="Daniel R."/>
        </authorList>
    </citation>
    <scope>NUCLEOTIDE SEQUENCE [LARGE SCALE GENOMIC DNA]</scope>
    <source>
        <strain evidence="2 3">KCTC 22803</strain>
    </source>
</reference>
<organism evidence="2 3">
    <name type="scientific">Paracoccus fistulariae</name>
    <dbReference type="NCBI Taxonomy" id="658446"/>
    <lineage>
        <taxon>Bacteria</taxon>
        <taxon>Pseudomonadati</taxon>
        <taxon>Pseudomonadota</taxon>
        <taxon>Alphaproteobacteria</taxon>
        <taxon>Rhodobacterales</taxon>
        <taxon>Paracoccaceae</taxon>
        <taxon>Paracoccus</taxon>
    </lineage>
</organism>
<proteinExistence type="predicted"/>
<dbReference type="Pfam" id="PF05488">
    <property type="entry name" value="PAAR_motif"/>
    <property type="match status" value="1"/>
</dbReference>
<feature type="region of interest" description="Disordered" evidence="1">
    <location>
        <begin position="71"/>
        <end position="91"/>
    </location>
</feature>
<evidence type="ECO:0000313" key="3">
    <source>
        <dbReference type="Proteomes" id="UP001219349"/>
    </source>
</evidence>
<gene>
    <name evidence="2" type="ORF">JHX87_11935</name>
</gene>